<dbReference type="EMBL" id="CP009246">
    <property type="protein sequence ID" value="APT86543.1"/>
    <property type="molecule type" value="Genomic_DNA"/>
</dbReference>
<dbReference type="AlphaFoldDB" id="A0A1L7CL56"/>
<evidence type="ECO:0000313" key="4">
    <source>
        <dbReference type="Proteomes" id="UP000315353"/>
    </source>
</evidence>
<dbReference type="STRING" id="28028.CFLV_04655"/>
<dbReference type="Proteomes" id="UP000315353">
    <property type="component" value="Unassembled WGS sequence"/>
</dbReference>
<dbReference type="EMBL" id="BJNB01000001">
    <property type="protein sequence ID" value="GEB96711.1"/>
    <property type="molecule type" value="Genomic_DNA"/>
</dbReference>
<name>A0A1L7CL56_CORFL</name>
<dbReference type="Proteomes" id="UP000185479">
    <property type="component" value="Chromosome"/>
</dbReference>
<protein>
    <submittedName>
        <fullName evidence="1">Uncharacterized protein</fullName>
    </submittedName>
</protein>
<reference evidence="2 4" key="2">
    <citation type="submission" date="2019-06" db="EMBL/GenBank/DDBJ databases">
        <title>Whole genome shotgun sequence of Corynebacterium flavescens NBRC 14136.</title>
        <authorList>
            <person name="Hosoyama A."/>
            <person name="Uohara A."/>
            <person name="Ohji S."/>
            <person name="Ichikawa N."/>
        </authorList>
    </citation>
    <scope>NUCLEOTIDE SEQUENCE [LARGE SCALE GENOMIC DNA]</scope>
    <source>
        <strain evidence="2 4">NBRC 14136</strain>
    </source>
</reference>
<sequence length="60" mass="6462">MLAEGVPRGTYLFLHFLLISKPCLQPQKWEGAIVHGLRQTEALVAVTAAGAMQAKLSLGE</sequence>
<evidence type="ECO:0000313" key="2">
    <source>
        <dbReference type="EMBL" id="GEB96711.1"/>
    </source>
</evidence>
<gene>
    <name evidence="2" type="ORF">CFL01nite_02060</name>
    <name evidence="1" type="ORF">CFLV_04655</name>
</gene>
<organism evidence="1 3">
    <name type="scientific">Corynebacterium flavescens</name>
    <dbReference type="NCBI Taxonomy" id="28028"/>
    <lineage>
        <taxon>Bacteria</taxon>
        <taxon>Bacillati</taxon>
        <taxon>Actinomycetota</taxon>
        <taxon>Actinomycetes</taxon>
        <taxon>Mycobacteriales</taxon>
        <taxon>Corynebacteriaceae</taxon>
        <taxon>Corynebacterium</taxon>
    </lineage>
</organism>
<dbReference type="KEGG" id="cfc:CFLV_04655"/>
<evidence type="ECO:0000313" key="3">
    <source>
        <dbReference type="Proteomes" id="UP000185479"/>
    </source>
</evidence>
<proteinExistence type="predicted"/>
<accession>A0A1L7CL56</accession>
<keyword evidence="3" id="KW-1185">Reference proteome</keyword>
<evidence type="ECO:0000313" key="1">
    <source>
        <dbReference type="EMBL" id="APT86543.1"/>
    </source>
</evidence>
<reference evidence="1 3" key="1">
    <citation type="submission" date="2014-08" db="EMBL/GenBank/DDBJ databases">
        <title>Complete genome sequence of Corynebacterium flavescens OJ8(T)(=DSM 20296(T)), isolated from cheese.</title>
        <authorList>
            <person name="Ruckert C."/>
            <person name="Albersmeier A."/>
            <person name="Winkler A."/>
            <person name="Kalinowski J."/>
        </authorList>
    </citation>
    <scope>NUCLEOTIDE SEQUENCE [LARGE SCALE GENOMIC DNA]</scope>
    <source>
        <strain evidence="1 3">OJ8</strain>
    </source>
</reference>